<dbReference type="PANTHER" id="PTHR43312:SF1">
    <property type="entry name" value="NADP-DEPENDENT OXIDOREDUCTASE DOMAIN-CONTAINING PROTEIN"/>
    <property type="match status" value="1"/>
</dbReference>
<dbReference type="PROSITE" id="PS00198">
    <property type="entry name" value="4FE4S_FER_1"/>
    <property type="match status" value="1"/>
</dbReference>
<sequence length="340" mass="38905">MQKIKLGKTGFEASKLGFGAMHLPRVSPEESERLINKAIDMGINYFDTARAYQDSEEKLSRVIPKRRNECIITTRSHNWKMGIDVYIKDFETSLKTLKVERIDFYGLHSINKKDELDMVMGKHLEFLKKAKEKGDIGHILISGHNHLVMAEAVKTGEFDMVFFPFNVIEKEPLETLINEANKRNVVTAVMKPLGGGVIPDIPLALRFFLDYDVDLIVPGIASLRELEENFKIISENRKLTKEELLTLEKDVESLGKDFCRRCSYCQPCPSNIMIPFVHGIHQKCYGKPKDENIEYMLNTMAKRLLPSLKTCSECGQCEEKCPYELPTKQRIKDLIAMVAQ</sequence>
<dbReference type="InterPro" id="IPR017900">
    <property type="entry name" value="4Fe4S_Fe_S_CS"/>
</dbReference>
<dbReference type="InterPro" id="IPR017896">
    <property type="entry name" value="4Fe4S_Fe-S-bd"/>
</dbReference>
<dbReference type="InterPro" id="IPR023210">
    <property type="entry name" value="NADP_OxRdtase_dom"/>
</dbReference>
<comment type="caution">
    <text evidence="5">The sequence shown here is derived from an EMBL/GenBank/DDBJ whole genome shotgun (WGS) entry which is preliminary data.</text>
</comment>
<evidence type="ECO:0000256" key="1">
    <source>
        <dbReference type="ARBA" id="ARBA00022723"/>
    </source>
</evidence>
<dbReference type="EMBL" id="MGDI01000001">
    <property type="protein sequence ID" value="OGL55386.1"/>
    <property type="molecule type" value="Genomic_DNA"/>
</dbReference>
<reference evidence="5 6" key="1">
    <citation type="journal article" date="2016" name="Nat. Commun.">
        <title>Thousands of microbial genomes shed light on interconnected biogeochemical processes in an aquifer system.</title>
        <authorList>
            <person name="Anantharaman K."/>
            <person name="Brown C.T."/>
            <person name="Hug L.A."/>
            <person name="Sharon I."/>
            <person name="Castelle C.J."/>
            <person name="Probst A.J."/>
            <person name="Thomas B.C."/>
            <person name="Singh A."/>
            <person name="Wilkins M.J."/>
            <person name="Karaoz U."/>
            <person name="Brodie E.L."/>
            <person name="Williams K.H."/>
            <person name="Hubbard S.S."/>
            <person name="Banfield J.F."/>
        </authorList>
    </citation>
    <scope>NUCLEOTIDE SEQUENCE [LARGE SCALE GENOMIC DNA]</scope>
</reference>
<feature type="domain" description="4Fe-4S ferredoxin-type" evidence="4">
    <location>
        <begin position="302"/>
        <end position="331"/>
    </location>
</feature>
<gene>
    <name evidence="5" type="ORF">A3G31_01065</name>
</gene>
<evidence type="ECO:0000259" key="4">
    <source>
        <dbReference type="PROSITE" id="PS51379"/>
    </source>
</evidence>
<dbReference type="GO" id="GO:0051536">
    <property type="term" value="F:iron-sulfur cluster binding"/>
    <property type="evidence" value="ECO:0007669"/>
    <property type="project" value="UniProtKB-KW"/>
</dbReference>
<dbReference type="STRING" id="1817883.A3G31_01065"/>
<dbReference type="SUPFAM" id="SSF51430">
    <property type="entry name" value="NAD(P)-linked oxidoreductase"/>
    <property type="match status" value="1"/>
</dbReference>
<evidence type="ECO:0000256" key="3">
    <source>
        <dbReference type="ARBA" id="ARBA00023014"/>
    </source>
</evidence>
<evidence type="ECO:0000313" key="5">
    <source>
        <dbReference type="EMBL" id="OGL55386.1"/>
    </source>
</evidence>
<evidence type="ECO:0000313" key="6">
    <source>
        <dbReference type="Proteomes" id="UP000178082"/>
    </source>
</evidence>
<dbReference type="AlphaFoldDB" id="A0A1F7SNM8"/>
<protein>
    <recommendedName>
        <fullName evidence="4">4Fe-4S ferredoxin-type domain-containing protein</fullName>
    </recommendedName>
</protein>
<dbReference type="Proteomes" id="UP000178082">
    <property type="component" value="Unassembled WGS sequence"/>
</dbReference>
<dbReference type="Pfam" id="PF13534">
    <property type="entry name" value="Fer4_17"/>
    <property type="match status" value="1"/>
</dbReference>
<keyword evidence="1" id="KW-0479">Metal-binding</keyword>
<dbReference type="InterPro" id="IPR036812">
    <property type="entry name" value="NAD(P)_OxRdtase_dom_sf"/>
</dbReference>
<dbReference type="Gene3D" id="3.20.20.100">
    <property type="entry name" value="NADP-dependent oxidoreductase domain"/>
    <property type="match status" value="1"/>
</dbReference>
<name>A0A1F7SNM8_9BACT</name>
<dbReference type="PANTHER" id="PTHR43312">
    <property type="entry name" value="D-THREO-ALDOSE 1-DEHYDROGENASE"/>
    <property type="match status" value="1"/>
</dbReference>
<organism evidence="5 6">
    <name type="scientific">Candidatus Schekmanbacteria bacterium RIFCSPLOWO2_12_FULL_38_15</name>
    <dbReference type="NCBI Taxonomy" id="1817883"/>
    <lineage>
        <taxon>Bacteria</taxon>
        <taxon>Candidatus Schekmaniibacteriota</taxon>
    </lineage>
</organism>
<accession>A0A1F7SNM8</accession>
<dbReference type="CDD" id="cd19100">
    <property type="entry name" value="AKR_unchar"/>
    <property type="match status" value="1"/>
</dbReference>
<dbReference type="Pfam" id="PF00248">
    <property type="entry name" value="Aldo_ket_red"/>
    <property type="match status" value="1"/>
</dbReference>
<keyword evidence="2" id="KW-0408">Iron</keyword>
<dbReference type="InterPro" id="IPR053135">
    <property type="entry name" value="AKR2_Oxidoreductase"/>
</dbReference>
<dbReference type="PROSITE" id="PS51379">
    <property type="entry name" value="4FE4S_FER_2"/>
    <property type="match status" value="1"/>
</dbReference>
<proteinExistence type="predicted"/>
<dbReference type="SUPFAM" id="SSF46548">
    <property type="entry name" value="alpha-helical ferredoxin"/>
    <property type="match status" value="1"/>
</dbReference>
<dbReference type="GO" id="GO:0046872">
    <property type="term" value="F:metal ion binding"/>
    <property type="evidence" value="ECO:0007669"/>
    <property type="project" value="UniProtKB-KW"/>
</dbReference>
<keyword evidence="3" id="KW-0411">Iron-sulfur</keyword>
<evidence type="ECO:0000256" key="2">
    <source>
        <dbReference type="ARBA" id="ARBA00023004"/>
    </source>
</evidence>